<sequence>MRSRARDRGISPLVADRETGGDTHAMLRRVVTSFSMITLLPITRGTAQVFHAHFHQMPSFLQFHIFPRWLPSPLPGNRNIIFLSPDSQASLEGAYYYSGAVMCATTWMKHCRAIFKVKEPSFSGLWVGNTVPKEVSIQVDVRETLAGVLRRCEVDFAGDDSIRGSKQKSQCGFRLAGRSTPNTSPTS</sequence>
<dbReference type="AlphaFoldDB" id="A0AA39Q9G5"/>
<keyword evidence="2" id="KW-1185">Reference proteome</keyword>
<evidence type="ECO:0000313" key="2">
    <source>
        <dbReference type="Proteomes" id="UP001175228"/>
    </source>
</evidence>
<organism evidence="1 2">
    <name type="scientific">Armillaria luteobubalina</name>
    <dbReference type="NCBI Taxonomy" id="153913"/>
    <lineage>
        <taxon>Eukaryota</taxon>
        <taxon>Fungi</taxon>
        <taxon>Dikarya</taxon>
        <taxon>Basidiomycota</taxon>
        <taxon>Agaricomycotina</taxon>
        <taxon>Agaricomycetes</taxon>
        <taxon>Agaricomycetidae</taxon>
        <taxon>Agaricales</taxon>
        <taxon>Marasmiineae</taxon>
        <taxon>Physalacriaceae</taxon>
        <taxon>Armillaria</taxon>
    </lineage>
</organism>
<reference evidence="1" key="1">
    <citation type="submission" date="2023-06" db="EMBL/GenBank/DDBJ databases">
        <authorList>
            <consortium name="Lawrence Berkeley National Laboratory"/>
            <person name="Ahrendt S."/>
            <person name="Sahu N."/>
            <person name="Indic B."/>
            <person name="Wong-Bajracharya J."/>
            <person name="Merenyi Z."/>
            <person name="Ke H.-M."/>
            <person name="Monk M."/>
            <person name="Kocsube S."/>
            <person name="Drula E."/>
            <person name="Lipzen A."/>
            <person name="Balint B."/>
            <person name="Henrissat B."/>
            <person name="Andreopoulos B."/>
            <person name="Martin F.M."/>
            <person name="Harder C.B."/>
            <person name="Rigling D."/>
            <person name="Ford K.L."/>
            <person name="Foster G.D."/>
            <person name="Pangilinan J."/>
            <person name="Papanicolaou A."/>
            <person name="Barry K."/>
            <person name="LaButti K."/>
            <person name="Viragh M."/>
            <person name="Koriabine M."/>
            <person name="Yan M."/>
            <person name="Riley R."/>
            <person name="Champramary S."/>
            <person name="Plett K.L."/>
            <person name="Tsai I.J."/>
            <person name="Slot J."/>
            <person name="Sipos G."/>
            <person name="Plett J."/>
            <person name="Nagy L.G."/>
            <person name="Grigoriev I.V."/>
        </authorList>
    </citation>
    <scope>NUCLEOTIDE SEQUENCE</scope>
    <source>
        <strain evidence="1">HWK02</strain>
    </source>
</reference>
<accession>A0AA39Q9G5</accession>
<dbReference type="Proteomes" id="UP001175228">
    <property type="component" value="Unassembled WGS sequence"/>
</dbReference>
<comment type="caution">
    <text evidence="1">The sequence shown here is derived from an EMBL/GenBank/DDBJ whole genome shotgun (WGS) entry which is preliminary data.</text>
</comment>
<dbReference type="EMBL" id="JAUEPU010000013">
    <property type="protein sequence ID" value="KAK0497614.1"/>
    <property type="molecule type" value="Genomic_DNA"/>
</dbReference>
<proteinExistence type="predicted"/>
<name>A0AA39Q9G5_9AGAR</name>
<evidence type="ECO:0000313" key="1">
    <source>
        <dbReference type="EMBL" id="KAK0497614.1"/>
    </source>
</evidence>
<protein>
    <submittedName>
        <fullName evidence="1">Uncharacterized protein</fullName>
    </submittedName>
</protein>
<gene>
    <name evidence="1" type="ORF">EDD18DRAFT_160512</name>
</gene>